<keyword evidence="3" id="KW-1185">Reference proteome</keyword>
<feature type="compositionally biased region" description="Polar residues" evidence="1">
    <location>
        <begin position="86"/>
        <end position="105"/>
    </location>
</feature>
<feature type="region of interest" description="Disordered" evidence="1">
    <location>
        <begin position="77"/>
        <end position="105"/>
    </location>
</feature>
<dbReference type="EMBL" id="ML996699">
    <property type="protein sequence ID" value="KAF2398877.1"/>
    <property type="molecule type" value="Genomic_DNA"/>
</dbReference>
<evidence type="ECO:0000313" key="2">
    <source>
        <dbReference type="EMBL" id="KAF2398877.1"/>
    </source>
</evidence>
<organism evidence="2 3">
    <name type="scientific">Trichodelitschia bisporula</name>
    <dbReference type="NCBI Taxonomy" id="703511"/>
    <lineage>
        <taxon>Eukaryota</taxon>
        <taxon>Fungi</taxon>
        <taxon>Dikarya</taxon>
        <taxon>Ascomycota</taxon>
        <taxon>Pezizomycotina</taxon>
        <taxon>Dothideomycetes</taxon>
        <taxon>Dothideomycetes incertae sedis</taxon>
        <taxon>Phaeotrichales</taxon>
        <taxon>Phaeotrichaceae</taxon>
        <taxon>Trichodelitschia</taxon>
    </lineage>
</organism>
<dbReference type="AlphaFoldDB" id="A0A6G1HSQ6"/>
<sequence length="244" mass="26630">MAEVDRIKTSEENSNGSCHVSWLWSNVLGTHRPRRSFLVTDAPLSRTAAPAPFRGSEATLPLDGEATSLRARCARASPWGDKRTASAPTSTKPQHPTIVNQHHSRFDQTSTSITQTLSFFHTKFTTTSSSDATFFATIASFLAQLCQPSITSQASVRPQHPSVNVSPAPHLKLQSNFSIHHCQSNVTPQVSVEDLFPWHVLDQFIAAPSAAMPPPPHRQVDGAIVYDRWGNPVSFAIVPGQAED</sequence>
<gene>
    <name evidence="2" type="ORF">EJ06DRAFT_93589</name>
</gene>
<accession>A0A6G1HSQ6</accession>
<dbReference type="Proteomes" id="UP000799640">
    <property type="component" value="Unassembled WGS sequence"/>
</dbReference>
<reference evidence="2" key="1">
    <citation type="journal article" date="2020" name="Stud. Mycol.">
        <title>101 Dothideomycetes genomes: a test case for predicting lifestyles and emergence of pathogens.</title>
        <authorList>
            <person name="Haridas S."/>
            <person name="Albert R."/>
            <person name="Binder M."/>
            <person name="Bloem J."/>
            <person name="Labutti K."/>
            <person name="Salamov A."/>
            <person name="Andreopoulos B."/>
            <person name="Baker S."/>
            <person name="Barry K."/>
            <person name="Bills G."/>
            <person name="Bluhm B."/>
            <person name="Cannon C."/>
            <person name="Castanera R."/>
            <person name="Culley D."/>
            <person name="Daum C."/>
            <person name="Ezra D."/>
            <person name="Gonzalez J."/>
            <person name="Henrissat B."/>
            <person name="Kuo A."/>
            <person name="Liang C."/>
            <person name="Lipzen A."/>
            <person name="Lutzoni F."/>
            <person name="Magnuson J."/>
            <person name="Mondo S."/>
            <person name="Nolan M."/>
            <person name="Ohm R."/>
            <person name="Pangilinan J."/>
            <person name="Park H.-J."/>
            <person name="Ramirez L."/>
            <person name="Alfaro M."/>
            <person name="Sun H."/>
            <person name="Tritt A."/>
            <person name="Yoshinaga Y."/>
            <person name="Zwiers L.-H."/>
            <person name="Turgeon B."/>
            <person name="Goodwin S."/>
            <person name="Spatafora J."/>
            <person name="Crous P."/>
            <person name="Grigoriev I."/>
        </authorList>
    </citation>
    <scope>NUCLEOTIDE SEQUENCE</scope>
    <source>
        <strain evidence="2">CBS 262.69</strain>
    </source>
</reference>
<name>A0A6G1HSQ6_9PEZI</name>
<evidence type="ECO:0000256" key="1">
    <source>
        <dbReference type="SAM" id="MobiDB-lite"/>
    </source>
</evidence>
<protein>
    <submittedName>
        <fullName evidence="2">Uncharacterized protein</fullName>
    </submittedName>
</protein>
<evidence type="ECO:0000313" key="3">
    <source>
        <dbReference type="Proteomes" id="UP000799640"/>
    </source>
</evidence>
<proteinExistence type="predicted"/>